<name>A0A9P6BXD8_9AGAR</name>
<feature type="compositionally biased region" description="Polar residues" evidence="1">
    <location>
        <begin position="1"/>
        <end position="16"/>
    </location>
</feature>
<proteinExistence type="predicted"/>
<protein>
    <submittedName>
        <fullName evidence="2">Uncharacterized protein</fullName>
    </submittedName>
</protein>
<sequence>MDISNFEYNASQSNLSEPKGKKSSRVFDAEVQGFSYNGDEGLVVVASLHPGVQLWEKLPTAVQFIQHFTSEGVPGGGGSLNSQTPHIKTYPVTLGDESVVLVDIPVIDYPGYTYLEIVKWMAEVTLEPKYGTQTTSKAHLVNNRGLFEQQGATIRQSEDTTECTREIVEAILTVHHRFLCTTPQPTILQVEPLDVKTISARNCLVIVGSSGRKSSINNENVLLLDTSGIASPSDLERVSGLLLQWLKEQAKLICMWNVYLDGIIFIHPINPLPGQGMVQQMHLIKQFNKLPGNLKDIRDRKT</sequence>
<dbReference type="EMBL" id="MU151917">
    <property type="protein sequence ID" value="KAF9441413.1"/>
    <property type="molecule type" value="Genomic_DNA"/>
</dbReference>
<keyword evidence="3" id="KW-1185">Reference proteome</keyword>
<evidence type="ECO:0000313" key="3">
    <source>
        <dbReference type="Proteomes" id="UP000807342"/>
    </source>
</evidence>
<dbReference type="AlphaFoldDB" id="A0A9P6BXD8"/>
<accession>A0A9P6BXD8</accession>
<evidence type="ECO:0000313" key="2">
    <source>
        <dbReference type="EMBL" id="KAF9441413.1"/>
    </source>
</evidence>
<dbReference type="Proteomes" id="UP000807342">
    <property type="component" value="Unassembled WGS sequence"/>
</dbReference>
<feature type="region of interest" description="Disordered" evidence="1">
    <location>
        <begin position="1"/>
        <end position="22"/>
    </location>
</feature>
<evidence type="ECO:0000256" key="1">
    <source>
        <dbReference type="SAM" id="MobiDB-lite"/>
    </source>
</evidence>
<comment type="caution">
    <text evidence="2">The sequence shown here is derived from an EMBL/GenBank/DDBJ whole genome shotgun (WGS) entry which is preliminary data.</text>
</comment>
<dbReference type="OrthoDB" id="2611327at2759"/>
<gene>
    <name evidence="2" type="ORF">P691DRAFT_854558</name>
</gene>
<reference evidence="2" key="1">
    <citation type="submission" date="2020-11" db="EMBL/GenBank/DDBJ databases">
        <authorList>
            <consortium name="DOE Joint Genome Institute"/>
            <person name="Ahrendt S."/>
            <person name="Riley R."/>
            <person name="Andreopoulos W."/>
            <person name="Labutti K."/>
            <person name="Pangilinan J."/>
            <person name="Ruiz-Duenas F.J."/>
            <person name="Barrasa J.M."/>
            <person name="Sanchez-Garcia M."/>
            <person name="Camarero S."/>
            <person name="Miyauchi S."/>
            <person name="Serrano A."/>
            <person name="Linde D."/>
            <person name="Babiker R."/>
            <person name="Drula E."/>
            <person name="Ayuso-Fernandez I."/>
            <person name="Pacheco R."/>
            <person name="Padilla G."/>
            <person name="Ferreira P."/>
            <person name="Barriuso J."/>
            <person name="Kellner H."/>
            <person name="Castanera R."/>
            <person name="Alfaro M."/>
            <person name="Ramirez L."/>
            <person name="Pisabarro A.G."/>
            <person name="Kuo A."/>
            <person name="Tritt A."/>
            <person name="Lipzen A."/>
            <person name="He G."/>
            <person name="Yan M."/>
            <person name="Ng V."/>
            <person name="Cullen D."/>
            <person name="Martin F."/>
            <person name="Rosso M.-N."/>
            <person name="Henrissat B."/>
            <person name="Hibbett D."/>
            <person name="Martinez A.T."/>
            <person name="Grigoriev I.V."/>
        </authorList>
    </citation>
    <scope>NUCLEOTIDE SEQUENCE</scope>
    <source>
        <strain evidence="2">MF-IS2</strain>
    </source>
</reference>
<organism evidence="2 3">
    <name type="scientific">Macrolepiota fuliginosa MF-IS2</name>
    <dbReference type="NCBI Taxonomy" id="1400762"/>
    <lineage>
        <taxon>Eukaryota</taxon>
        <taxon>Fungi</taxon>
        <taxon>Dikarya</taxon>
        <taxon>Basidiomycota</taxon>
        <taxon>Agaricomycotina</taxon>
        <taxon>Agaricomycetes</taxon>
        <taxon>Agaricomycetidae</taxon>
        <taxon>Agaricales</taxon>
        <taxon>Agaricineae</taxon>
        <taxon>Agaricaceae</taxon>
        <taxon>Macrolepiota</taxon>
    </lineage>
</organism>